<reference evidence="6 7" key="1">
    <citation type="submission" date="2016-11" db="EMBL/GenBank/DDBJ databases">
        <authorList>
            <person name="Jaros S."/>
            <person name="Januszkiewicz K."/>
            <person name="Wedrychowicz H."/>
        </authorList>
    </citation>
    <scope>NUCLEOTIDE SEQUENCE [LARGE SCALE GENOMIC DNA]</scope>
    <source>
        <strain evidence="6 7">DSM 13106</strain>
    </source>
</reference>
<protein>
    <submittedName>
        <fullName evidence="6">Protein-tyrosine phosphatase</fullName>
    </submittedName>
</protein>
<name>A0A1M5SYD0_9FIRM</name>
<evidence type="ECO:0000256" key="2">
    <source>
        <dbReference type="ARBA" id="ARBA00022801"/>
    </source>
</evidence>
<feature type="active site" description="Nucleophile" evidence="4">
    <location>
        <position position="7"/>
    </location>
</feature>
<dbReference type="OrthoDB" id="9784339at2"/>
<dbReference type="SMART" id="SM00226">
    <property type="entry name" value="LMWPc"/>
    <property type="match status" value="1"/>
</dbReference>
<feature type="domain" description="Phosphotyrosine protein phosphatase I" evidence="5">
    <location>
        <begin position="1"/>
        <end position="146"/>
    </location>
</feature>
<gene>
    <name evidence="6" type="ORF">SAMN02745180_00321</name>
</gene>
<organism evidence="6 7">
    <name type="scientific">Sporanaerobacter acetigenes DSM 13106</name>
    <dbReference type="NCBI Taxonomy" id="1123281"/>
    <lineage>
        <taxon>Bacteria</taxon>
        <taxon>Bacillati</taxon>
        <taxon>Bacillota</taxon>
        <taxon>Tissierellia</taxon>
        <taxon>Tissierellales</taxon>
        <taxon>Sporanaerobacteraceae</taxon>
        <taxon>Sporanaerobacter</taxon>
    </lineage>
</organism>
<dbReference type="Pfam" id="PF01451">
    <property type="entry name" value="LMWPc"/>
    <property type="match status" value="1"/>
</dbReference>
<dbReference type="PANTHER" id="PTHR11717:SF31">
    <property type="entry name" value="LOW MOLECULAR WEIGHT PROTEIN-TYROSINE-PHOSPHATASE ETP-RELATED"/>
    <property type="match status" value="1"/>
</dbReference>
<evidence type="ECO:0000256" key="3">
    <source>
        <dbReference type="ARBA" id="ARBA00022912"/>
    </source>
</evidence>
<comment type="similarity">
    <text evidence="1">Belongs to the low molecular weight phosphotyrosine protein phosphatase family.</text>
</comment>
<dbReference type="STRING" id="1123281.SAMN02745180_00321"/>
<dbReference type="PANTHER" id="PTHR11717">
    <property type="entry name" value="LOW MOLECULAR WEIGHT PROTEIN TYROSINE PHOSPHATASE"/>
    <property type="match status" value="1"/>
</dbReference>
<dbReference type="SUPFAM" id="SSF52788">
    <property type="entry name" value="Phosphotyrosine protein phosphatases I"/>
    <property type="match status" value="1"/>
</dbReference>
<keyword evidence="7" id="KW-1185">Reference proteome</keyword>
<dbReference type="Gene3D" id="3.40.50.2300">
    <property type="match status" value="1"/>
</dbReference>
<feature type="active site" description="Nucleophile" evidence="4">
    <location>
        <position position="13"/>
    </location>
</feature>
<evidence type="ECO:0000313" key="7">
    <source>
        <dbReference type="Proteomes" id="UP000184389"/>
    </source>
</evidence>
<dbReference type="InterPro" id="IPR017867">
    <property type="entry name" value="Tyr_phospatase_low_mol_wt"/>
</dbReference>
<keyword evidence="2" id="KW-0378">Hydrolase</keyword>
<keyword evidence="3" id="KW-0904">Protein phosphatase</keyword>
<dbReference type="GO" id="GO:0004725">
    <property type="term" value="F:protein tyrosine phosphatase activity"/>
    <property type="evidence" value="ECO:0007669"/>
    <property type="project" value="InterPro"/>
</dbReference>
<dbReference type="CDD" id="cd16344">
    <property type="entry name" value="LMWPAP"/>
    <property type="match status" value="1"/>
</dbReference>
<dbReference type="PRINTS" id="PR00719">
    <property type="entry name" value="LMWPTPASE"/>
</dbReference>
<proteinExistence type="inferred from homology"/>
<sequence>MKILFVCTGNTCRSPMAEGLMSDILDRKEIRNIGVDSAGIYAIDGQSASRWAIEVLKEEGIDISSHKAKMVNRSLLEEADLILTMSTSHKKALNSKYDFVKEKTYTLKEYAYGVEEDILDPFGGNKRIYENTKEEIKKALESIAKKEEKQK</sequence>
<dbReference type="InterPro" id="IPR023485">
    <property type="entry name" value="Ptyr_pPase"/>
</dbReference>
<dbReference type="AlphaFoldDB" id="A0A1M5SYD0"/>
<feature type="active site" description="Proton donor" evidence="4">
    <location>
        <position position="120"/>
    </location>
</feature>
<evidence type="ECO:0000256" key="4">
    <source>
        <dbReference type="PIRSR" id="PIRSR617867-1"/>
    </source>
</evidence>
<evidence type="ECO:0000259" key="5">
    <source>
        <dbReference type="SMART" id="SM00226"/>
    </source>
</evidence>
<dbReference type="RefSeq" id="WP_072742769.1">
    <property type="nucleotide sequence ID" value="NZ_FQXR01000002.1"/>
</dbReference>
<dbReference type="EMBL" id="FQXR01000002">
    <property type="protein sequence ID" value="SHH43485.1"/>
    <property type="molecule type" value="Genomic_DNA"/>
</dbReference>
<evidence type="ECO:0000256" key="1">
    <source>
        <dbReference type="ARBA" id="ARBA00011063"/>
    </source>
</evidence>
<dbReference type="InterPro" id="IPR036196">
    <property type="entry name" value="Ptyr_pPase_sf"/>
</dbReference>
<evidence type="ECO:0000313" key="6">
    <source>
        <dbReference type="EMBL" id="SHH43485.1"/>
    </source>
</evidence>
<dbReference type="InterPro" id="IPR050438">
    <property type="entry name" value="LMW_PTPase"/>
</dbReference>
<accession>A0A1M5SYD0</accession>
<dbReference type="Proteomes" id="UP000184389">
    <property type="component" value="Unassembled WGS sequence"/>
</dbReference>